<dbReference type="InterPro" id="IPR051931">
    <property type="entry name" value="PAK3-like"/>
</dbReference>
<keyword evidence="3" id="KW-0067">ATP-binding</keyword>
<keyword evidence="8" id="KW-1185">Reference proteome</keyword>
<evidence type="ECO:0000256" key="2">
    <source>
        <dbReference type="ARBA" id="ARBA00022741"/>
    </source>
</evidence>
<dbReference type="EMBL" id="BKZW01000001">
    <property type="protein sequence ID" value="GER86034.1"/>
    <property type="molecule type" value="Genomic_DNA"/>
</dbReference>
<evidence type="ECO:0000256" key="4">
    <source>
        <dbReference type="SAM" id="MobiDB-lite"/>
    </source>
</evidence>
<dbReference type="SUPFAM" id="SSF56112">
    <property type="entry name" value="Protein kinase-like (PK-like)"/>
    <property type="match status" value="1"/>
</dbReference>
<name>A0A5J4KBM0_9CHLR</name>
<comment type="caution">
    <text evidence="7">The sequence shown here is derived from an EMBL/GenBank/DDBJ whole genome shotgun (WGS) entry which is preliminary data.</text>
</comment>
<dbReference type="AlphaFoldDB" id="A0A5J4KBM0"/>
<dbReference type="CDD" id="cd00060">
    <property type="entry name" value="FHA"/>
    <property type="match status" value="1"/>
</dbReference>
<dbReference type="SMART" id="SM00220">
    <property type="entry name" value="S_TKc"/>
    <property type="match status" value="1"/>
</dbReference>
<evidence type="ECO:0000256" key="1">
    <source>
        <dbReference type="ARBA" id="ARBA00008874"/>
    </source>
</evidence>
<evidence type="ECO:0008006" key="9">
    <source>
        <dbReference type="Google" id="ProtNLM"/>
    </source>
</evidence>
<gene>
    <name evidence="7" type="ORF">KDW_01960</name>
</gene>
<comment type="similarity">
    <text evidence="1">Belongs to the protein kinase superfamily. STE Ser/Thr protein kinase family. STE20 subfamily.</text>
</comment>
<dbReference type="Gene3D" id="2.60.200.20">
    <property type="match status" value="1"/>
</dbReference>
<evidence type="ECO:0000313" key="8">
    <source>
        <dbReference type="Proteomes" id="UP000326912"/>
    </source>
</evidence>
<feature type="domain" description="Protein kinase" evidence="6">
    <location>
        <begin position="6"/>
        <end position="271"/>
    </location>
</feature>
<proteinExistence type="inferred from homology"/>
<evidence type="ECO:0000313" key="7">
    <source>
        <dbReference type="EMBL" id="GER86034.1"/>
    </source>
</evidence>
<dbReference type="Gene3D" id="1.10.510.10">
    <property type="entry name" value="Transferase(Phosphotransferase) domain 1"/>
    <property type="match status" value="1"/>
</dbReference>
<dbReference type="InterPro" id="IPR011009">
    <property type="entry name" value="Kinase-like_dom_sf"/>
</dbReference>
<sequence>MIGGVYRIGQQMTTGGLLTTATAYNHNTNDVVGLYVVEIPPTEQLDAIHALLKPYEKRRQIQSPHVLRVLDWGIDGSRIYIATDPPRGLTLQHVLDTENIDLERAIELCRHLLLGLQALHAGGSTGLDLRPQLITVDTLGIQDRVQIDDLGLRSLLHALHYEGNQRPDDLGYLDPRYAPPEYIQHQPIGPWSDIYQVGILCFTLVTGRLPFVGRTPAETGILQTTTPLPKIRQFKHNATPALQALLERAMAKAPAQRFTSADEFLGALDTLQQQLNSVHKARSNQDVQEQHGNGTGATAAIAQKDLERITGPQAQPSTEVETIRITRKPTTPLNVPIPNAQGAYAYLCHEKKGELPQRIAITRRDMIIGRLDPKRGVSPDLDLSHIDPNMSISRQHARIRFEDTFFSLEDLKSRNKTRLNDLALTPLKPELLTHGSKLAFGSVLLRFEVPGMDHPKEKA</sequence>
<evidence type="ECO:0000256" key="3">
    <source>
        <dbReference type="ARBA" id="ARBA00022840"/>
    </source>
</evidence>
<organism evidence="7 8">
    <name type="scientific">Dictyobacter vulcani</name>
    <dbReference type="NCBI Taxonomy" id="2607529"/>
    <lineage>
        <taxon>Bacteria</taxon>
        <taxon>Bacillati</taxon>
        <taxon>Chloroflexota</taxon>
        <taxon>Ktedonobacteria</taxon>
        <taxon>Ktedonobacterales</taxon>
        <taxon>Dictyobacteraceae</taxon>
        <taxon>Dictyobacter</taxon>
    </lineage>
</organism>
<protein>
    <recommendedName>
        <fullName evidence="9">FHA domain-containing protein</fullName>
    </recommendedName>
</protein>
<dbReference type="GO" id="GO:0005524">
    <property type="term" value="F:ATP binding"/>
    <property type="evidence" value="ECO:0007669"/>
    <property type="project" value="UniProtKB-KW"/>
</dbReference>
<evidence type="ECO:0000259" key="6">
    <source>
        <dbReference type="PROSITE" id="PS50011"/>
    </source>
</evidence>
<dbReference type="InterPro" id="IPR000719">
    <property type="entry name" value="Prot_kinase_dom"/>
</dbReference>
<dbReference type="SMART" id="SM00240">
    <property type="entry name" value="FHA"/>
    <property type="match status" value="1"/>
</dbReference>
<dbReference type="PROSITE" id="PS50006">
    <property type="entry name" value="FHA_DOMAIN"/>
    <property type="match status" value="1"/>
</dbReference>
<feature type="domain" description="FHA" evidence="5">
    <location>
        <begin position="366"/>
        <end position="424"/>
    </location>
</feature>
<keyword evidence="2" id="KW-0547">Nucleotide-binding</keyword>
<dbReference type="PROSITE" id="PS50011">
    <property type="entry name" value="PROTEIN_KINASE_DOM"/>
    <property type="match status" value="1"/>
</dbReference>
<evidence type="ECO:0000259" key="5">
    <source>
        <dbReference type="PROSITE" id="PS50006"/>
    </source>
</evidence>
<dbReference type="GO" id="GO:0004672">
    <property type="term" value="F:protein kinase activity"/>
    <property type="evidence" value="ECO:0007669"/>
    <property type="project" value="InterPro"/>
</dbReference>
<dbReference type="InterPro" id="IPR008984">
    <property type="entry name" value="SMAD_FHA_dom_sf"/>
</dbReference>
<dbReference type="Pfam" id="PF00069">
    <property type="entry name" value="Pkinase"/>
    <property type="match status" value="1"/>
</dbReference>
<dbReference type="PANTHER" id="PTHR45832:SF22">
    <property type="entry name" value="SERINE_THREONINE-PROTEIN KINASE SAMKA-RELATED"/>
    <property type="match status" value="1"/>
</dbReference>
<feature type="region of interest" description="Disordered" evidence="4">
    <location>
        <begin position="307"/>
        <end position="326"/>
    </location>
</feature>
<dbReference type="InterPro" id="IPR000253">
    <property type="entry name" value="FHA_dom"/>
</dbReference>
<reference evidence="7 8" key="1">
    <citation type="submission" date="2019-10" db="EMBL/GenBank/DDBJ databases">
        <title>Dictyobacter vulcani sp. nov., within the class Ktedonobacteria, isolated from soil of volcanic Mt. Zao.</title>
        <authorList>
            <person name="Zheng Y."/>
            <person name="Wang C.M."/>
            <person name="Sakai Y."/>
            <person name="Abe K."/>
            <person name="Yokota A."/>
            <person name="Yabe S."/>
        </authorList>
    </citation>
    <scope>NUCLEOTIDE SEQUENCE [LARGE SCALE GENOMIC DNA]</scope>
    <source>
        <strain evidence="7 8">W12</strain>
    </source>
</reference>
<dbReference type="Gene3D" id="3.30.200.20">
    <property type="entry name" value="Phosphorylase Kinase, domain 1"/>
    <property type="match status" value="1"/>
</dbReference>
<dbReference type="Pfam" id="PF00498">
    <property type="entry name" value="FHA"/>
    <property type="match status" value="1"/>
</dbReference>
<dbReference type="PANTHER" id="PTHR45832">
    <property type="entry name" value="SERINE/THREONINE-PROTEIN KINASE SAMKA-RELATED-RELATED"/>
    <property type="match status" value="1"/>
</dbReference>
<dbReference type="SUPFAM" id="SSF49879">
    <property type="entry name" value="SMAD/FHA domain"/>
    <property type="match status" value="1"/>
</dbReference>
<dbReference type="Proteomes" id="UP000326912">
    <property type="component" value="Unassembled WGS sequence"/>
</dbReference>
<accession>A0A5J4KBM0</accession>